<dbReference type="InterPro" id="IPR001841">
    <property type="entry name" value="Znf_RING"/>
</dbReference>
<evidence type="ECO:0000256" key="8">
    <source>
        <dbReference type="PROSITE-ProRule" id="PRU00175"/>
    </source>
</evidence>
<evidence type="ECO:0000256" key="5">
    <source>
        <dbReference type="ARBA" id="ARBA00022771"/>
    </source>
</evidence>
<evidence type="ECO:0000256" key="3">
    <source>
        <dbReference type="ARBA" id="ARBA00022679"/>
    </source>
</evidence>
<evidence type="ECO:0000256" key="6">
    <source>
        <dbReference type="ARBA" id="ARBA00022786"/>
    </source>
</evidence>
<feature type="compositionally biased region" description="Polar residues" evidence="9">
    <location>
        <begin position="208"/>
        <end position="224"/>
    </location>
</feature>
<keyword evidence="6" id="KW-0833">Ubl conjugation pathway</keyword>
<protein>
    <recommendedName>
        <fullName evidence="2">RING-type E3 ubiquitin transferase</fullName>
        <ecNumber evidence="2">2.3.2.27</ecNumber>
    </recommendedName>
</protein>
<dbReference type="SUPFAM" id="SSF57850">
    <property type="entry name" value="RING/U-box"/>
    <property type="match status" value="1"/>
</dbReference>
<evidence type="ECO:0000256" key="4">
    <source>
        <dbReference type="ARBA" id="ARBA00022723"/>
    </source>
</evidence>
<dbReference type="Pfam" id="PF13639">
    <property type="entry name" value="zf-RING_2"/>
    <property type="match status" value="1"/>
</dbReference>
<dbReference type="InterPro" id="IPR045191">
    <property type="entry name" value="MBR1/2-like"/>
</dbReference>
<organism evidence="11">
    <name type="scientific">Arundo donax</name>
    <name type="common">Giant reed</name>
    <name type="synonym">Donax arundinaceus</name>
    <dbReference type="NCBI Taxonomy" id="35708"/>
    <lineage>
        <taxon>Eukaryota</taxon>
        <taxon>Viridiplantae</taxon>
        <taxon>Streptophyta</taxon>
        <taxon>Embryophyta</taxon>
        <taxon>Tracheophyta</taxon>
        <taxon>Spermatophyta</taxon>
        <taxon>Magnoliopsida</taxon>
        <taxon>Liliopsida</taxon>
        <taxon>Poales</taxon>
        <taxon>Poaceae</taxon>
        <taxon>PACMAD clade</taxon>
        <taxon>Arundinoideae</taxon>
        <taxon>Arundineae</taxon>
        <taxon>Arundo</taxon>
    </lineage>
</organism>
<keyword evidence="4" id="KW-0479">Metal-binding</keyword>
<feature type="compositionally biased region" description="Polar residues" evidence="9">
    <location>
        <begin position="158"/>
        <end position="180"/>
    </location>
</feature>
<sequence length="587" mass="65412">MEEASGSSANPIGFLRRGSGSLRNQSNEERPSQHSNKTGKTANLNPMKTRWADNKEKPRYLHEPFQSSGSKASSASSSKAPVRKYYEEKQKRPFLAEVDHAERSIRRPEVRRLQSGKKAVVHEDGHSYTQQMASEGSSSTPTREGGLPEEPDLEVLETSVSSGISGQTVDSIVKNTASSTKSRRQKDKEESSSGRPQGASTFVRRPTVPQSSTIGVKSSNSAGTEVQRRGLKNLGCTSISDVLPSGCSSSDSVHNRRAEVTKRRTSDGENSSRSRGISGQVSLGQPPAIYPGITGPRPRATAQSASQQTAMTSSRSIQDSVDSVRTRRPSTQRVRERMPGEREDAVFALHETVTRVRHPERGHFPMDDGSPQRSARPFYAELPHAIYSSNCQGSIRARRRPSSRPEESPPQMFHGLFGERDGYRRINMDGIAEVLLALDRIDQDDELTYEQLLVLETNLLLSGLGLHDQHQDMRLDIDNMSYEELLALEEKIGSVSTALSEEQFTKCVNRSVYEARNSEREVNKIVVDDVRCSICQEEYIEGEEIGRMQCEHLYHVCCIHEWLRQKNWCPVCKASAIPSEMHKNRDA</sequence>
<dbReference type="SMART" id="SM00184">
    <property type="entry name" value="RING"/>
    <property type="match status" value="1"/>
</dbReference>
<evidence type="ECO:0000313" key="11">
    <source>
        <dbReference type="EMBL" id="JAE12688.1"/>
    </source>
</evidence>
<feature type="domain" description="RING-type" evidence="10">
    <location>
        <begin position="532"/>
        <end position="573"/>
    </location>
</feature>
<feature type="region of interest" description="Disordered" evidence="9">
    <location>
        <begin position="1"/>
        <end position="340"/>
    </location>
</feature>
<dbReference type="InterPro" id="IPR013083">
    <property type="entry name" value="Znf_RING/FYVE/PHD"/>
</dbReference>
<dbReference type="PANTHER" id="PTHR22937:SF167">
    <property type="entry name" value="RING-TYPE E3 UBIQUITIN TRANSFERASE"/>
    <property type="match status" value="1"/>
</dbReference>
<evidence type="ECO:0000256" key="9">
    <source>
        <dbReference type="SAM" id="MobiDB-lite"/>
    </source>
</evidence>
<keyword evidence="5 8" id="KW-0863">Zinc-finger</keyword>
<dbReference type="PANTHER" id="PTHR22937">
    <property type="entry name" value="E3 UBIQUITIN-PROTEIN LIGASE RNF165"/>
    <property type="match status" value="1"/>
</dbReference>
<dbReference type="EMBL" id="GBRH01185208">
    <property type="protein sequence ID" value="JAE12688.1"/>
    <property type="molecule type" value="Transcribed_RNA"/>
</dbReference>
<feature type="compositionally biased region" description="Polar residues" evidence="9">
    <location>
        <begin position="1"/>
        <end position="10"/>
    </location>
</feature>
<feature type="compositionally biased region" description="Low complexity" evidence="9">
    <location>
        <begin position="300"/>
        <end position="314"/>
    </location>
</feature>
<reference evidence="11" key="1">
    <citation type="submission" date="2014-09" db="EMBL/GenBank/DDBJ databases">
        <authorList>
            <person name="Magalhaes I.L.F."/>
            <person name="Oliveira U."/>
            <person name="Santos F.R."/>
            <person name="Vidigal T.H.D.A."/>
            <person name="Brescovit A.D."/>
            <person name="Santos A.J."/>
        </authorList>
    </citation>
    <scope>NUCLEOTIDE SEQUENCE</scope>
    <source>
        <tissue evidence="11">Shoot tissue taken approximately 20 cm above the soil surface</tissue>
    </source>
</reference>
<feature type="compositionally biased region" description="Polar residues" evidence="9">
    <location>
        <begin position="235"/>
        <end position="252"/>
    </location>
</feature>
<keyword evidence="7" id="KW-0862">Zinc</keyword>
<dbReference type="PROSITE" id="PS50089">
    <property type="entry name" value="ZF_RING_2"/>
    <property type="match status" value="1"/>
</dbReference>
<dbReference type="GO" id="GO:0008270">
    <property type="term" value="F:zinc ion binding"/>
    <property type="evidence" value="ECO:0007669"/>
    <property type="project" value="UniProtKB-KW"/>
</dbReference>
<dbReference type="GO" id="GO:0061630">
    <property type="term" value="F:ubiquitin protein ligase activity"/>
    <property type="evidence" value="ECO:0007669"/>
    <property type="project" value="UniProtKB-EC"/>
</dbReference>
<feature type="compositionally biased region" description="Basic and acidic residues" evidence="9">
    <location>
        <begin position="253"/>
        <end position="272"/>
    </location>
</feature>
<accession>A0A0A9FWF0</accession>
<feature type="compositionally biased region" description="Basic and acidic residues" evidence="9">
    <location>
        <begin position="50"/>
        <end position="62"/>
    </location>
</feature>
<keyword evidence="3" id="KW-0808">Transferase</keyword>
<name>A0A0A9FWF0_ARUDO</name>
<evidence type="ECO:0000256" key="7">
    <source>
        <dbReference type="ARBA" id="ARBA00022833"/>
    </source>
</evidence>
<feature type="compositionally biased region" description="Polar residues" evidence="9">
    <location>
        <begin position="273"/>
        <end position="283"/>
    </location>
</feature>
<feature type="compositionally biased region" description="Polar residues" evidence="9">
    <location>
        <begin position="127"/>
        <end position="142"/>
    </location>
</feature>
<reference evidence="11" key="2">
    <citation type="journal article" date="2015" name="Data Brief">
        <title>Shoot transcriptome of the giant reed, Arundo donax.</title>
        <authorList>
            <person name="Barrero R.A."/>
            <person name="Guerrero F.D."/>
            <person name="Moolhuijzen P."/>
            <person name="Goolsby J.A."/>
            <person name="Tidwell J."/>
            <person name="Bellgard S.E."/>
            <person name="Bellgard M.I."/>
        </authorList>
    </citation>
    <scope>NUCLEOTIDE SEQUENCE</scope>
    <source>
        <tissue evidence="11">Shoot tissue taken approximately 20 cm above the soil surface</tissue>
    </source>
</reference>
<dbReference type="EC" id="2.3.2.27" evidence="2"/>
<evidence type="ECO:0000256" key="2">
    <source>
        <dbReference type="ARBA" id="ARBA00012483"/>
    </source>
</evidence>
<comment type="catalytic activity">
    <reaction evidence="1">
        <text>S-ubiquitinyl-[E2 ubiquitin-conjugating enzyme]-L-cysteine + [acceptor protein]-L-lysine = [E2 ubiquitin-conjugating enzyme]-L-cysteine + N(6)-ubiquitinyl-[acceptor protein]-L-lysine.</text>
        <dbReference type="EC" id="2.3.2.27"/>
    </reaction>
</comment>
<feature type="compositionally biased region" description="Polar residues" evidence="9">
    <location>
        <begin position="33"/>
        <end position="46"/>
    </location>
</feature>
<evidence type="ECO:0000256" key="1">
    <source>
        <dbReference type="ARBA" id="ARBA00000900"/>
    </source>
</evidence>
<feature type="compositionally biased region" description="Basic and acidic residues" evidence="9">
    <location>
        <begin position="97"/>
        <end position="112"/>
    </location>
</feature>
<feature type="compositionally biased region" description="Low complexity" evidence="9">
    <location>
        <begin position="67"/>
        <end position="80"/>
    </location>
</feature>
<dbReference type="FunFam" id="3.30.40.10:FF:000653">
    <property type="entry name" value="RING/U-box superfamily protein"/>
    <property type="match status" value="1"/>
</dbReference>
<proteinExistence type="predicted"/>
<evidence type="ECO:0000259" key="10">
    <source>
        <dbReference type="PROSITE" id="PS50089"/>
    </source>
</evidence>
<dbReference type="Gene3D" id="3.30.40.10">
    <property type="entry name" value="Zinc/RING finger domain, C3HC4 (zinc finger)"/>
    <property type="match status" value="1"/>
</dbReference>
<dbReference type="AlphaFoldDB" id="A0A0A9FWF0"/>